<dbReference type="PANTHER" id="PTHR41775:SF1">
    <property type="entry name" value="PEPTIDASE M6-LIKE DOMAIN-CONTAINING PROTEIN"/>
    <property type="match status" value="1"/>
</dbReference>
<sequence length="684" mass="73133">MLLLTLIIQSTLAQVPPALESAVLHLADGSSHVVRLLGSRSAPYLRLESDGRYLVEQEGTYYVARLVDNRYAVSTGEEFGRAASYNDSAEKQPRQTSQQTVSAQASAPTRKPYRYKGGQHEQPLVVVRVEFSDQGFEYSDADVSTRIFGADDSVSSYFLEGSGQQFRVTPAAETDGTAGDGIIRLTLSSAHPNFGSAYGSQSRALVATALKALDGKLNLSSYDRNGDSWLDPSELGIVILAAGFEQAYASSATTHPRVWAHKSSVSAVNTGGVWISEYTMFGEQHEQHMATIGLMAHELGHLLFDLPDLYESIGLGESIGRWGLMSFGIWNAGGGNAGDRPAHLIGWSREFLGFADSVTDTGGIFLDSADQGGDVLRIDLDEYRHGKRLMIENRSRHGYDSGLPSEGLMVTEVDDWRGFGALSSLTARHSDRLVLAESDHQGTGINTDSSGIMIDAAETVSLADGKVTLTAVSSGDTAQLNVASSVTPKGFAFGYDEVPANATWGDYGSDGYALVTVPVTSNMLSIDGIDFFAHGAGEVEFGIYTSASSYSGEGRLARKVASVQEGWNRLLFDTPPDIPVDTVFLQIISEPSGQHAPFLVDIQGEPSGKTKVKERLDYVFSTASFDLSVKLLVSSSDTPIERAPTTSSSSASSSSSSSSSSGGGSVSLLLILLSALLLRFRLKR</sequence>
<dbReference type="Pfam" id="PF05547">
    <property type="entry name" value="Peptidase_M6"/>
    <property type="match status" value="1"/>
</dbReference>
<organism evidence="3 4">
    <name type="scientific">Thalassolituus maritimus</name>
    <dbReference type="NCBI Taxonomy" id="484498"/>
    <lineage>
        <taxon>Bacteria</taxon>
        <taxon>Pseudomonadati</taxon>
        <taxon>Pseudomonadota</taxon>
        <taxon>Gammaproteobacteria</taxon>
        <taxon>Oceanospirillales</taxon>
        <taxon>Oceanospirillaceae</taxon>
        <taxon>Thalassolituus</taxon>
    </lineage>
</organism>
<feature type="region of interest" description="Disordered" evidence="1">
    <location>
        <begin position="83"/>
        <end position="117"/>
    </location>
</feature>
<feature type="compositionally biased region" description="Low complexity" evidence="1">
    <location>
        <begin position="647"/>
        <end position="664"/>
    </location>
</feature>
<feature type="region of interest" description="Disordered" evidence="1">
    <location>
        <begin position="639"/>
        <end position="664"/>
    </location>
</feature>
<accession>A0ABP9ZV34</accession>
<name>A0ABP9ZV34_9GAMM</name>
<dbReference type="InterPro" id="IPR008757">
    <property type="entry name" value="Peptidase_M6-like_domain"/>
</dbReference>
<comment type="caution">
    <text evidence="3">The sequence shown here is derived from an EMBL/GenBank/DDBJ whole genome shotgun (WGS) entry which is preliminary data.</text>
</comment>
<evidence type="ECO:0000313" key="3">
    <source>
        <dbReference type="EMBL" id="GAA6144000.1"/>
    </source>
</evidence>
<evidence type="ECO:0000259" key="2">
    <source>
        <dbReference type="Pfam" id="PF05547"/>
    </source>
</evidence>
<feature type="compositionally biased region" description="Low complexity" evidence="1">
    <location>
        <begin position="95"/>
        <end position="109"/>
    </location>
</feature>
<gene>
    <name evidence="3" type="ORF">NBRC116585_01170</name>
</gene>
<dbReference type="EMBL" id="BAABWH010000001">
    <property type="protein sequence ID" value="GAA6144000.1"/>
    <property type="molecule type" value="Genomic_DNA"/>
</dbReference>
<dbReference type="NCBIfam" id="TIGR03296">
    <property type="entry name" value="M6dom_TIGR03296"/>
    <property type="match status" value="1"/>
</dbReference>
<keyword evidence="4" id="KW-1185">Reference proteome</keyword>
<evidence type="ECO:0000313" key="4">
    <source>
        <dbReference type="Proteomes" id="UP001481413"/>
    </source>
</evidence>
<proteinExistence type="predicted"/>
<protein>
    <recommendedName>
        <fullName evidence="2">Peptidase M6-like domain-containing protein</fullName>
    </recommendedName>
</protein>
<dbReference type="Proteomes" id="UP001481413">
    <property type="component" value="Unassembled WGS sequence"/>
</dbReference>
<dbReference type="PANTHER" id="PTHR41775">
    <property type="entry name" value="SECRETED PROTEIN-RELATED"/>
    <property type="match status" value="1"/>
</dbReference>
<reference evidence="3 4" key="1">
    <citation type="submission" date="2024-04" db="EMBL/GenBank/DDBJ databases">
        <title>Draft genome sequence of Thalassolituus maritimus NBRC 116585.</title>
        <authorList>
            <person name="Miyakawa T."/>
            <person name="Kusuya Y."/>
            <person name="Miura T."/>
        </authorList>
    </citation>
    <scope>NUCLEOTIDE SEQUENCE [LARGE SCALE GENOMIC DNA]</scope>
    <source>
        <strain evidence="3 4">5NW40-0001</strain>
    </source>
</reference>
<evidence type="ECO:0000256" key="1">
    <source>
        <dbReference type="SAM" id="MobiDB-lite"/>
    </source>
</evidence>
<feature type="domain" description="Peptidase M6-like" evidence="2">
    <location>
        <begin position="248"/>
        <end position="352"/>
    </location>
</feature>